<protein>
    <submittedName>
        <fullName evidence="2">RND superfamily putative drug exporter</fullName>
    </submittedName>
</protein>
<evidence type="ECO:0000313" key="2">
    <source>
        <dbReference type="EMBL" id="MDQ0489203.1"/>
    </source>
</evidence>
<sequence length="110" mass="10936">MRASASRTVPAPEEKAGDGAASVVHGFVRTPEGEPVRGAAVTLLTPGGRQLDRVVSLADGAYVVAVPSPGTCLPAVSASSHGARAAHVTVGEGPHVHDVELTPGGVDVVN</sequence>
<dbReference type="RefSeq" id="WP_370879066.1">
    <property type="nucleotide sequence ID" value="NZ_JAUSWC010000014.1"/>
</dbReference>
<dbReference type="Gene3D" id="2.60.40.1120">
    <property type="entry name" value="Carboxypeptidase-like, regulatory domain"/>
    <property type="match status" value="1"/>
</dbReference>
<proteinExistence type="predicted"/>
<dbReference type="SUPFAM" id="SSF49464">
    <property type="entry name" value="Carboxypeptidase regulatory domain-like"/>
    <property type="match status" value="1"/>
</dbReference>
<feature type="region of interest" description="Disordered" evidence="1">
    <location>
        <begin position="1"/>
        <end position="20"/>
    </location>
</feature>
<accession>A0ABU0KLK2</accession>
<comment type="caution">
    <text evidence="2">The sequence shown here is derived from an EMBL/GenBank/DDBJ whole genome shotgun (WGS) entry which is preliminary data.</text>
</comment>
<organism evidence="2 3">
    <name type="scientific">Streptomyces thermodiastaticus</name>
    <dbReference type="NCBI Taxonomy" id="44061"/>
    <lineage>
        <taxon>Bacteria</taxon>
        <taxon>Bacillati</taxon>
        <taxon>Actinomycetota</taxon>
        <taxon>Actinomycetes</taxon>
        <taxon>Kitasatosporales</taxon>
        <taxon>Streptomycetaceae</taxon>
        <taxon>Streptomyces</taxon>
    </lineage>
</organism>
<reference evidence="2 3" key="1">
    <citation type="submission" date="2023-07" db="EMBL/GenBank/DDBJ databases">
        <title>Genomic Encyclopedia of Type Strains, Phase IV (KMG-IV): sequencing the most valuable type-strain genomes for metagenomic binning, comparative biology and taxonomic classification.</title>
        <authorList>
            <person name="Goeker M."/>
        </authorList>
    </citation>
    <scope>NUCLEOTIDE SEQUENCE [LARGE SCALE GENOMIC DNA]</scope>
    <source>
        <strain evidence="2 3">DSM 40573</strain>
    </source>
</reference>
<name>A0ABU0KLK2_9ACTN</name>
<dbReference type="Proteomes" id="UP001236795">
    <property type="component" value="Unassembled WGS sequence"/>
</dbReference>
<dbReference type="Pfam" id="PF13620">
    <property type="entry name" value="CarboxypepD_reg"/>
    <property type="match status" value="1"/>
</dbReference>
<dbReference type="InterPro" id="IPR008969">
    <property type="entry name" value="CarboxyPept-like_regulatory"/>
</dbReference>
<dbReference type="EMBL" id="JAUSWC010000014">
    <property type="protein sequence ID" value="MDQ0489203.1"/>
    <property type="molecule type" value="Genomic_DNA"/>
</dbReference>
<keyword evidence="3" id="KW-1185">Reference proteome</keyword>
<evidence type="ECO:0000313" key="3">
    <source>
        <dbReference type="Proteomes" id="UP001236795"/>
    </source>
</evidence>
<evidence type="ECO:0000256" key="1">
    <source>
        <dbReference type="SAM" id="MobiDB-lite"/>
    </source>
</evidence>
<gene>
    <name evidence="2" type="ORF">QO019_004075</name>
</gene>